<comment type="caution">
    <text evidence="2">The sequence shown here is derived from an EMBL/GenBank/DDBJ whole genome shotgun (WGS) entry which is preliminary data.</text>
</comment>
<name>A0A8H6K118_9PEZI</name>
<gene>
    <name evidence="2" type="ORF">CPLU01_11800</name>
</gene>
<dbReference type="AlphaFoldDB" id="A0A8H6K118"/>
<evidence type="ECO:0000256" key="1">
    <source>
        <dbReference type="SAM" id="MobiDB-lite"/>
    </source>
</evidence>
<feature type="compositionally biased region" description="Basic and acidic residues" evidence="1">
    <location>
        <begin position="45"/>
        <end position="73"/>
    </location>
</feature>
<dbReference type="EMBL" id="WIGO01000228">
    <property type="protein sequence ID" value="KAF6822760.1"/>
    <property type="molecule type" value="Genomic_DNA"/>
</dbReference>
<reference evidence="2" key="1">
    <citation type="journal article" date="2020" name="Phytopathology">
        <title>Genome Sequence Resources of Colletotrichum truncatum, C. plurivorum, C. musicola, and C. sojae: Four Species Pathogenic to Soybean (Glycine max).</title>
        <authorList>
            <person name="Rogerio F."/>
            <person name="Boufleur T.R."/>
            <person name="Ciampi-Guillardi M."/>
            <person name="Sukno S.A."/>
            <person name="Thon M.R."/>
            <person name="Massola Junior N.S."/>
            <person name="Baroncelli R."/>
        </authorList>
    </citation>
    <scope>NUCLEOTIDE SEQUENCE</scope>
    <source>
        <strain evidence="2">LFN00145</strain>
    </source>
</reference>
<sequence>MKLPATADAEFMFSAVIGYEGVRQSITDWRTSEVTLKQARPRLTWREIGDEDRDIPNGEEDRGGSDQGQESRKNLRARLPR</sequence>
<dbReference type="Proteomes" id="UP000654918">
    <property type="component" value="Unassembled WGS sequence"/>
</dbReference>
<organism evidence="2 3">
    <name type="scientific">Colletotrichum plurivorum</name>
    <dbReference type="NCBI Taxonomy" id="2175906"/>
    <lineage>
        <taxon>Eukaryota</taxon>
        <taxon>Fungi</taxon>
        <taxon>Dikarya</taxon>
        <taxon>Ascomycota</taxon>
        <taxon>Pezizomycotina</taxon>
        <taxon>Sordariomycetes</taxon>
        <taxon>Hypocreomycetidae</taxon>
        <taxon>Glomerellales</taxon>
        <taxon>Glomerellaceae</taxon>
        <taxon>Colletotrichum</taxon>
        <taxon>Colletotrichum orchidearum species complex</taxon>
    </lineage>
</organism>
<evidence type="ECO:0000313" key="2">
    <source>
        <dbReference type="EMBL" id="KAF6822760.1"/>
    </source>
</evidence>
<protein>
    <submittedName>
        <fullName evidence="2">Uncharacterized protein</fullName>
    </submittedName>
</protein>
<feature type="region of interest" description="Disordered" evidence="1">
    <location>
        <begin position="45"/>
        <end position="81"/>
    </location>
</feature>
<proteinExistence type="predicted"/>
<evidence type="ECO:0000313" key="3">
    <source>
        <dbReference type="Proteomes" id="UP000654918"/>
    </source>
</evidence>
<accession>A0A8H6K118</accession>
<keyword evidence="3" id="KW-1185">Reference proteome</keyword>